<evidence type="ECO:0000313" key="3">
    <source>
        <dbReference type="EMBL" id="KAK2141038.1"/>
    </source>
</evidence>
<gene>
    <name evidence="3" type="ORF">LSH36_1174g00013</name>
</gene>
<feature type="compositionally biased region" description="Basic residues" evidence="2">
    <location>
        <begin position="466"/>
        <end position="478"/>
    </location>
</feature>
<dbReference type="GO" id="GO:0098978">
    <property type="term" value="C:glutamatergic synapse"/>
    <property type="evidence" value="ECO:0007669"/>
    <property type="project" value="TreeGrafter"/>
</dbReference>
<proteinExistence type="inferred from homology"/>
<dbReference type="GO" id="GO:0099572">
    <property type="term" value="C:postsynaptic specialization"/>
    <property type="evidence" value="ECO:0007669"/>
    <property type="project" value="TreeGrafter"/>
</dbReference>
<keyword evidence="4" id="KW-1185">Reference proteome</keyword>
<dbReference type="Pfam" id="PF03359">
    <property type="entry name" value="GKAP"/>
    <property type="match status" value="1"/>
</dbReference>
<dbReference type="GO" id="GO:0060090">
    <property type="term" value="F:molecular adaptor activity"/>
    <property type="evidence" value="ECO:0007669"/>
    <property type="project" value="TreeGrafter"/>
</dbReference>
<comment type="caution">
    <text evidence="3">The sequence shown here is derived from an EMBL/GenBank/DDBJ whole genome shotgun (WGS) entry which is preliminary data.</text>
</comment>
<feature type="compositionally biased region" description="Basic and acidic residues" evidence="2">
    <location>
        <begin position="442"/>
        <end position="465"/>
    </location>
</feature>
<protein>
    <submittedName>
        <fullName evidence="3">Uncharacterized protein</fullName>
    </submittedName>
</protein>
<evidence type="ECO:0000256" key="1">
    <source>
        <dbReference type="ARBA" id="ARBA00008839"/>
    </source>
</evidence>
<name>A0AAD9MR33_9ANNE</name>
<reference evidence="3" key="1">
    <citation type="journal article" date="2023" name="Mol. Biol. Evol.">
        <title>Third-Generation Sequencing Reveals the Adaptive Role of the Epigenome in Three Deep-Sea Polychaetes.</title>
        <authorList>
            <person name="Perez M."/>
            <person name="Aroh O."/>
            <person name="Sun Y."/>
            <person name="Lan Y."/>
            <person name="Juniper S.K."/>
            <person name="Young C.R."/>
            <person name="Angers B."/>
            <person name="Qian P.Y."/>
        </authorList>
    </citation>
    <scope>NUCLEOTIDE SEQUENCE</scope>
    <source>
        <strain evidence="3">P08H-3</strain>
    </source>
</reference>
<sequence length="491" mass="54283">MVDVPETSDPDCERPVAAGPGHVKKMISLFSNGLIINGNEPALSNVNGRTQVIRSEQYAVEVMDEPTSPSKSSTDELDNCIRTNYVASRILNFEGIGNIDQSRPKKASGKLPSCWKVNGLASARTSGNRDVTSGSAGDGNHVIATEILSTADDSKLQNGYINGEELYRSNGFDHRCDEETSDHICDDETSDHRCGETSVSNGAITYRNGVDSGTRHTAQQNGFISGSQDFQQMELVAVTEDGEAKHTENGHQDNSMLMADNLKKASRLDFRTLMVQESNRIGLWMMEERNADLTPFFKWDGNYYLEIVNKEEKCLQATVSQMQTLLDSDPDIPEEASGLIRAAVGKGNLLIRKKFTHYRDCCIKNLHPDPAETRHTTDADLAGLWDIVCIQIADINAMSAEIETLKKNDWKMEKVEKATLSQPAKPHLTRTRKTKTTANKCPSKDDKASKARDEARAKAREEAKKRLLAAKKAGRQRKASQSDDVEIYVPG</sequence>
<comment type="similarity">
    <text evidence="1">Belongs to the SAPAP family.</text>
</comment>
<dbReference type="GO" id="GO:0023052">
    <property type="term" value="P:signaling"/>
    <property type="evidence" value="ECO:0007669"/>
    <property type="project" value="InterPro"/>
</dbReference>
<evidence type="ECO:0000256" key="2">
    <source>
        <dbReference type="SAM" id="MobiDB-lite"/>
    </source>
</evidence>
<accession>A0AAD9MR33</accession>
<dbReference type="PANTHER" id="PTHR12353">
    <property type="entry name" value="DISKS LARGE-ASSOCIATED PROTEIN DAP SAP90/PSD-95-ASSOCIATED PROTEIN"/>
    <property type="match status" value="1"/>
</dbReference>
<dbReference type="EMBL" id="JAODUP010001175">
    <property type="protein sequence ID" value="KAK2141038.1"/>
    <property type="molecule type" value="Genomic_DNA"/>
</dbReference>
<evidence type="ECO:0000313" key="4">
    <source>
        <dbReference type="Proteomes" id="UP001208570"/>
    </source>
</evidence>
<dbReference type="PANTHER" id="PTHR12353:SF31">
    <property type="entry name" value="LD44824P"/>
    <property type="match status" value="1"/>
</dbReference>
<dbReference type="AlphaFoldDB" id="A0AAD9MR33"/>
<organism evidence="3 4">
    <name type="scientific">Paralvinella palmiformis</name>
    <dbReference type="NCBI Taxonomy" id="53620"/>
    <lineage>
        <taxon>Eukaryota</taxon>
        <taxon>Metazoa</taxon>
        <taxon>Spiralia</taxon>
        <taxon>Lophotrochozoa</taxon>
        <taxon>Annelida</taxon>
        <taxon>Polychaeta</taxon>
        <taxon>Sedentaria</taxon>
        <taxon>Canalipalpata</taxon>
        <taxon>Terebellida</taxon>
        <taxon>Terebelliformia</taxon>
        <taxon>Alvinellidae</taxon>
        <taxon>Paralvinella</taxon>
    </lineage>
</organism>
<dbReference type="InterPro" id="IPR005026">
    <property type="entry name" value="SAPAP"/>
</dbReference>
<feature type="region of interest" description="Disordered" evidence="2">
    <location>
        <begin position="419"/>
        <end position="491"/>
    </location>
</feature>
<dbReference type="Proteomes" id="UP001208570">
    <property type="component" value="Unassembled WGS sequence"/>
</dbReference>